<comment type="subunit">
    <text evidence="10">Interacts with Orco. Complexes exist early in the endomembrane system in olfactory sensory neurons (OSNs), coupling these complexes to the conserved ciliary trafficking pathway.</text>
</comment>
<evidence type="ECO:0000256" key="1">
    <source>
        <dbReference type="ARBA" id="ARBA00004651"/>
    </source>
</evidence>
<evidence type="ECO:0000256" key="2">
    <source>
        <dbReference type="ARBA" id="ARBA00022475"/>
    </source>
</evidence>
<dbReference type="GO" id="GO:0005886">
    <property type="term" value="C:plasma membrane"/>
    <property type="evidence" value="ECO:0007669"/>
    <property type="project" value="UniProtKB-SubCell"/>
</dbReference>
<keyword evidence="8 11" id="KW-0675">Receptor</keyword>
<feature type="transmembrane region" description="Helical" evidence="11">
    <location>
        <begin position="293"/>
        <end position="311"/>
    </location>
</feature>
<evidence type="ECO:0000256" key="7">
    <source>
        <dbReference type="ARBA" id="ARBA00023136"/>
    </source>
</evidence>
<protein>
    <recommendedName>
        <fullName evidence="11">Odorant receptor</fullName>
    </recommendedName>
</protein>
<keyword evidence="12" id="KW-1185">Reference proteome</keyword>
<evidence type="ECO:0000256" key="11">
    <source>
        <dbReference type="RuleBase" id="RU351113"/>
    </source>
</evidence>
<organism evidence="12 13">
    <name type="scientific">Drosophila albomicans</name>
    <name type="common">Fruit fly</name>
    <dbReference type="NCBI Taxonomy" id="7291"/>
    <lineage>
        <taxon>Eukaryota</taxon>
        <taxon>Metazoa</taxon>
        <taxon>Ecdysozoa</taxon>
        <taxon>Arthropoda</taxon>
        <taxon>Hexapoda</taxon>
        <taxon>Insecta</taxon>
        <taxon>Pterygota</taxon>
        <taxon>Neoptera</taxon>
        <taxon>Endopterygota</taxon>
        <taxon>Diptera</taxon>
        <taxon>Brachycera</taxon>
        <taxon>Muscomorpha</taxon>
        <taxon>Ephydroidea</taxon>
        <taxon>Drosophilidae</taxon>
        <taxon>Drosophila</taxon>
    </lineage>
</organism>
<evidence type="ECO:0000256" key="4">
    <source>
        <dbReference type="ARBA" id="ARBA00022692"/>
    </source>
</evidence>
<dbReference type="GO" id="GO:0007165">
    <property type="term" value="P:signal transduction"/>
    <property type="evidence" value="ECO:0007669"/>
    <property type="project" value="UniProtKB-KW"/>
</dbReference>
<dbReference type="OrthoDB" id="8185860at2759"/>
<dbReference type="AlphaFoldDB" id="A0A6P8W1X7"/>
<comment type="similarity">
    <text evidence="11">Belongs to the insect chemoreceptor superfamily. Heteromeric odorant receptor channel (TC 1.A.69) family.</text>
</comment>
<keyword evidence="5 11" id="KW-0552">Olfaction</keyword>
<feature type="transmembrane region" description="Helical" evidence="11">
    <location>
        <begin position="203"/>
        <end position="230"/>
    </location>
</feature>
<dbReference type="GO" id="GO:0005549">
    <property type="term" value="F:odorant binding"/>
    <property type="evidence" value="ECO:0007669"/>
    <property type="project" value="InterPro"/>
</dbReference>
<evidence type="ECO:0000256" key="5">
    <source>
        <dbReference type="ARBA" id="ARBA00022725"/>
    </source>
</evidence>
<keyword evidence="7 11" id="KW-0472">Membrane</keyword>
<dbReference type="GeneID" id="117563408"/>
<feature type="transmembrane region" description="Helical" evidence="11">
    <location>
        <begin position="51"/>
        <end position="77"/>
    </location>
</feature>
<evidence type="ECO:0000256" key="8">
    <source>
        <dbReference type="ARBA" id="ARBA00023170"/>
    </source>
</evidence>
<evidence type="ECO:0000256" key="10">
    <source>
        <dbReference type="ARBA" id="ARBA00038679"/>
    </source>
</evidence>
<dbReference type="Proteomes" id="UP000515160">
    <property type="component" value="Chromosome 2L"/>
</dbReference>
<dbReference type="Pfam" id="PF02949">
    <property type="entry name" value="7tm_6"/>
    <property type="match status" value="1"/>
</dbReference>
<comment type="subcellular location">
    <subcellularLocation>
        <location evidence="1 11">Cell membrane</location>
        <topology evidence="1 11">Multi-pass membrane protein</topology>
    </subcellularLocation>
</comment>
<name>A0A6P8W1X7_DROAB</name>
<reference evidence="13" key="1">
    <citation type="submission" date="2025-08" db="UniProtKB">
        <authorList>
            <consortium name="RefSeq"/>
        </authorList>
    </citation>
    <scope>IDENTIFICATION</scope>
    <source>
        <strain evidence="13">15112-1751.03</strain>
        <tissue evidence="13">Whole Adult</tissue>
    </source>
</reference>
<dbReference type="GO" id="GO:0004984">
    <property type="term" value="F:olfactory receptor activity"/>
    <property type="evidence" value="ECO:0007669"/>
    <property type="project" value="InterPro"/>
</dbReference>
<evidence type="ECO:0000313" key="12">
    <source>
        <dbReference type="Proteomes" id="UP000515160"/>
    </source>
</evidence>
<proteinExistence type="inferred from homology"/>
<feature type="transmembrane region" description="Helical" evidence="11">
    <location>
        <begin position="323"/>
        <end position="347"/>
    </location>
</feature>
<dbReference type="RefSeq" id="XP_034097631.1">
    <property type="nucleotide sequence ID" value="XM_034241740.2"/>
</dbReference>
<evidence type="ECO:0000256" key="6">
    <source>
        <dbReference type="ARBA" id="ARBA00022989"/>
    </source>
</evidence>
<sequence length="416" mass="48496">MLNNQLTVAEKPEKFFVTFNDFMSLPLFFYHTIGVDPYESTSSNSVPSRWLYVNFMVHVTNMGFNFVMECMFVVLYYKDTESIVDVCMTICYVGFVLVSQLKTISVWRQKSKLNALVCEMESIFPSPNRVEQQKYQVDYYLRRCRFFLRGFSGLYLVLAVTYSFYIYVKYLIQHWLMQSTEAEKAMPYFSISPWDWHNNWSYYLMYLLQVLGAYTATTGHISADILIYAVNMQLVMHFDYLSNELTEFKNDAAMLHGTKSYAKDLKLLQDLISYHNKLLGLSDVMNNVFGMPLLLNFLTSSVMVCFVGFQMTLGLSADHTVKLALFLISAVSEIYLICYFSDLLIVASESVASAVYKMEWFEGDSRFRKMLIFIALRAQKPVCLKATVFLDISMETMTMFLKMSYRLFCVIRTMYQ</sequence>
<keyword evidence="9 11" id="KW-0807">Transducer</keyword>
<evidence type="ECO:0000313" key="13">
    <source>
        <dbReference type="RefSeq" id="XP_034097631.1"/>
    </source>
</evidence>
<feature type="transmembrane region" description="Helical" evidence="11">
    <location>
        <begin position="146"/>
        <end position="168"/>
    </location>
</feature>
<keyword evidence="3 11" id="KW-0716">Sensory transduction</keyword>
<dbReference type="CTD" id="39109"/>
<evidence type="ECO:0000256" key="3">
    <source>
        <dbReference type="ARBA" id="ARBA00022606"/>
    </source>
</evidence>
<keyword evidence="2" id="KW-1003">Cell membrane</keyword>
<accession>A0A6P8W1X7</accession>
<keyword evidence="4 11" id="KW-0812">Transmembrane</keyword>
<dbReference type="PANTHER" id="PTHR21137">
    <property type="entry name" value="ODORANT RECEPTOR"/>
    <property type="match status" value="1"/>
</dbReference>
<keyword evidence="6 11" id="KW-1133">Transmembrane helix</keyword>
<comment type="caution">
    <text evidence="11">Lacks conserved residue(s) required for the propagation of feature annotation.</text>
</comment>
<dbReference type="InterPro" id="IPR004117">
    <property type="entry name" value="7tm6_olfct_rcpt"/>
</dbReference>
<dbReference type="PANTHER" id="PTHR21137:SF44">
    <property type="entry name" value="ODORANT RECEPTOR 13A-RELATED"/>
    <property type="match status" value="1"/>
</dbReference>
<gene>
    <name evidence="13" type="primary">LOC117563408</name>
</gene>
<evidence type="ECO:0000256" key="9">
    <source>
        <dbReference type="ARBA" id="ARBA00023224"/>
    </source>
</evidence>